<dbReference type="Gene3D" id="3.40.50.720">
    <property type="entry name" value="NAD(P)-binding Rossmann-like Domain"/>
    <property type="match status" value="1"/>
</dbReference>
<dbReference type="Proteomes" id="UP001179181">
    <property type="component" value="Unassembled WGS sequence"/>
</dbReference>
<gene>
    <name evidence="3" type="ORF">FHS68_002785</name>
</gene>
<dbReference type="Pfam" id="PF01488">
    <property type="entry name" value="Shikimate_DH"/>
    <property type="match status" value="1"/>
</dbReference>
<keyword evidence="1" id="KW-0521">NADP</keyword>
<evidence type="ECO:0000256" key="1">
    <source>
        <dbReference type="ARBA" id="ARBA00022857"/>
    </source>
</evidence>
<accession>A0ABX0UKS5</accession>
<evidence type="ECO:0000313" key="3">
    <source>
        <dbReference type="EMBL" id="NIJ53603.1"/>
    </source>
</evidence>
<evidence type="ECO:0000259" key="2">
    <source>
        <dbReference type="Pfam" id="PF01488"/>
    </source>
</evidence>
<keyword evidence="4" id="KW-1185">Reference proteome</keyword>
<dbReference type="SUPFAM" id="SSF51735">
    <property type="entry name" value="NAD(P)-binding Rossmann-fold domains"/>
    <property type="match status" value="1"/>
</dbReference>
<comment type="caution">
    <text evidence="3">The sequence shown here is derived from an EMBL/GenBank/DDBJ whole genome shotgun (WGS) entry which is preliminary data.</text>
</comment>
<reference evidence="3 4" key="1">
    <citation type="submission" date="2020-03" db="EMBL/GenBank/DDBJ databases">
        <title>Genomic Encyclopedia of Type Strains, Phase IV (KMG-IV): sequencing the most valuable type-strain genomes for metagenomic binning, comparative biology and taxonomic classification.</title>
        <authorList>
            <person name="Goeker M."/>
        </authorList>
    </citation>
    <scope>NUCLEOTIDE SEQUENCE [LARGE SCALE GENOMIC DNA]</scope>
    <source>
        <strain evidence="3 4">DSM 102865</strain>
    </source>
</reference>
<evidence type="ECO:0000313" key="4">
    <source>
        <dbReference type="Proteomes" id="UP001179181"/>
    </source>
</evidence>
<sequence length="359" mass="38995">MHKFAFLVHLRSYREDLGEMARPLGWMPEQAYRLLLNNRPLDPFIWSEVTLTPGATEPEGYIIMLPYSGRQLLEQQKKMQPLVRKAINLAVLKGAKVLGLGALTSPLTLGGKLVANQPGLAITNGNAYTSVIIYQKIAALLRSSDSSRPSVALVGASGSVGSLVALLLAKHKHHAELILIARNERRLARLASDISQLNHEIRPLVSQNINDISKADIVVMMTSSSDHVLQMSHMKYGATILDATQPRNVSQSALQDRQDITVIDGGLVSVNYLKTNQIGRLGLPERISFACLAETMILATADCNKDFSIGNPTLEQAATISKLASEFSHLGFGLAPDHCFGKPLASVASKLLSNAGHYF</sequence>
<dbReference type="EMBL" id="JAASQJ010000003">
    <property type="protein sequence ID" value="NIJ53603.1"/>
    <property type="molecule type" value="Genomic_DNA"/>
</dbReference>
<feature type="domain" description="Quinate/shikimate 5-dehydrogenase/glutamyl-tRNA reductase" evidence="2">
    <location>
        <begin position="145"/>
        <end position="253"/>
    </location>
</feature>
<dbReference type="InterPro" id="IPR036291">
    <property type="entry name" value="NAD(P)-bd_dom_sf"/>
</dbReference>
<protein>
    <submittedName>
        <fullName evidence="3">Amino acid dehydrogenase</fullName>
    </submittedName>
</protein>
<proteinExistence type="predicted"/>
<organism evidence="3 4">
    <name type="scientific">Dyadobacter arcticus</name>
    <dbReference type="NCBI Taxonomy" id="1078754"/>
    <lineage>
        <taxon>Bacteria</taxon>
        <taxon>Pseudomonadati</taxon>
        <taxon>Bacteroidota</taxon>
        <taxon>Cytophagia</taxon>
        <taxon>Cytophagales</taxon>
        <taxon>Spirosomataceae</taxon>
        <taxon>Dyadobacter</taxon>
    </lineage>
</organism>
<name>A0ABX0UKS5_9BACT</name>
<dbReference type="RefSeq" id="WP_167270986.1">
    <property type="nucleotide sequence ID" value="NZ_JAASQJ010000003.1"/>
</dbReference>
<dbReference type="InterPro" id="IPR006151">
    <property type="entry name" value="Shikm_DH/Glu-tRNA_Rdtase"/>
</dbReference>